<evidence type="ECO:0000313" key="2">
    <source>
        <dbReference type="EMBL" id="EAU33987.1"/>
    </source>
</evidence>
<dbReference type="GeneID" id="4321339"/>
<gene>
    <name evidence="2" type="ORF">ATEG_06226</name>
</gene>
<feature type="signal peptide" evidence="1">
    <location>
        <begin position="1"/>
        <end position="21"/>
    </location>
</feature>
<dbReference type="VEuPathDB" id="FungiDB:ATEG_06226"/>
<dbReference type="HOGENOM" id="CLU_1806014_0_0_1"/>
<dbReference type="Proteomes" id="UP000007963">
    <property type="component" value="Unassembled WGS sequence"/>
</dbReference>
<sequence length="136" mass="14687">MVSSSVKLLLSAFGLMGFATAAVQCDLVASDDCGRNSHSLDHKLPTSVGSTFFADGFHGGVVNAKFESETQSVSGNSQYVDLTYNFNLGDYDGTYWVQLPTSFGGGTSCYAVYKNCDVIVKFWDKNNPVPDHYTLA</sequence>
<accession>Q0CJA8</accession>
<dbReference type="RefSeq" id="XP_001215404.1">
    <property type="nucleotide sequence ID" value="XM_001215404.1"/>
</dbReference>
<dbReference type="eggNOG" id="ENOG502RAYA">
    <property type="taxonomic scope" value="Eukaryota"/>
</dbReference>
<feature type="chain" id="PRO_5004170349" description="AA1-like domain-containing protein" evidence="1">
    <location>
        <begin position="22"/>
        <end position="136"/>
    </location>
</feature>
<evidence type="ECO:0008006" key="4">
    <source>
        <dbReference type="Google" id="ProtNLM"/>
    </source>
</evidence>
<dbReference type="OMA" id="VYKNCDV"/>
<evidence type="ECO:0000313" key="3">
    <source>
        <dbReference type="Proteomes" id="UP000007963"/>
    </source>
</evidence>
<dbReference type="AlphaFoldDB" id="Q0CJA8"/>
<protein>
    <recommendedName>
        <fullName evidence="4">AA1-like domain-containing protein</fullName>
    </recommendedName>
</protein>
<name>Q0CJA8_ASPTN</name>
<keyword evidence="1" id="KW-0732">Signal</keyword>
<dbReference type="EMBL" id="CH476601">
    <property type="protein sequence ID" value="EAU33987.1"/>
    <property type="molecule type" value="Genomic_DNA"/>
</dbReference>
<proteinExistence type="predicted"/>
<organism evidence="2 3">
    <name type="scientific">Aspergillus terreus (strain NIH 2624 / FGSC A1156)</name>
    <dbReference type="NCBI Taxonomy" id="341663"/>
    <lineage>
        <taxon>Eukaryota</taxon>
        <taxon>Fungi</taxon>
        <taxon>Dikarya</taxon>
        <taxon>Ascomycota</taxon>
        <taxon>Pezizomycotina</taxon>
        <taxon>Eurotiomycetes</taxon>
        <taxon>Eurotiomycetidae</taxon>
        <taxon>Eurotiales</taxon>
        <taxon>Aspergillaceae</taxon>
        <taxon>Aspergillus</taxon>
        <taxon>Aspergillus subgen. Circumdati</taxon>
    </lineage>
</organism>
<dbReference type="OrthoDB" id="4789307at2759"/>
<reference evidence="3" key="1">
    <citation type="submission" date="2005-09" db="EMBL/GenBank/DDBJ databases">
        <title>Annotation of the Aspergillus terreus NIH2624 genome.</title>
        <authorList>
            <person name="Birren B.W."/>
            <person name="Lander E.S."/>
            <person name="Galagan J.E."/>
            <person name="Nusbaum C."/>
            <person name="Devon K."/>
            <person name="Henn M."/>
            <person name="Ma L.-J."/>
            <person name="Jaffe D.B."/>
            <person name="Butler J."/>
            <person name="Alvarez P."/>
            <person name="Gnerre S."/>
            <person name="Grabherr M."/>
            <person name="Kleber M."/>
            <person name="Mauceli E.W."/>
            <person name="Brockman W."/>
            <person name="Rounsley S."/>
            <person name="Young S.K."/>
            <person name="LaButti K."/>
            <person name="Pushparaj V."/>
            <person name="DeCaprio D."/>
            <person name="Crawford M."/>
            <person name="Koehrsen M."/>
            <person name="Engels R."/>
            <person name="Montgomery P."/>
            <person name="Pearson M."/>
            <person name="Howarth C."/>
            <person name="Larson L."/>
            <person name="Luoma S."/>
            <person name="White J."/>
            <person name="Alvarado L."/>
            <person name="Kodira C.D."/>
            <person name="Zeng Q."/>
            <person name="Oleary S."/>
            <person name="Yandava C."/>
            <person name="Denning D.W."/>
            <person name="Nierman W.C."/>
            <person name="Milne T."/>
            <person name="Madden K."/>
        </authorList>
    </citation>
    <scope>NUCLEOTIDE SEQUENCE [LARGE SCALE GENOMIC DNA]</scope>
    <source>
        <strain evidence="3">NIH 2624 / FGSC A1156</strain>
    </source>
</reference>
<evidence type="ECO:0000256" key="1">
    <source>
        <dbReference type="SAM" id="SignalP"/>
    </source>
</evidence>